<evidence type="ECO:0000313" key="3">
    <source>
        <dbReference type="Proteomes" id="UP000663891"/>
    </source>
</evidence>
<gene>
    <name evidence="2" type="ORF">VCS650_LOCUS17547</name>
</gene>
<feature type="region of interest" description="Disordered" evidence="1">
    <location>
        <begin position="501"/>
        <end position="598"/>
    </location>
</feature>
<name>A0A814KLM6_9BILA</name>
<proteinExistence type="predicted"/>
<reference evidence="2" key="1">
    <citation type="submission" date="2021-02" db="EMBL/GenBank/DDBJ databases">
        <authorList>
            <person name="Nowell W R."/>
        </authorList>
    </citation>
    <scope>NUCLEOTIDE SEQUENCE</scope>
</reference>
<feature type="compositionally biased region" description="Polar residues" evidence="1">
    <location>
        <begin position="226"/>
        <end position="237"/>
    </location>
</feature>
<feature type="compositionally biased region" description="Low complexity" evidence="1">
    <location>
        <begin position="197"/>
        <end position="225"/>
    </location>
</feature>
<feature type="region of interest" description="Disordered" evidence="1">
    <location>
        <begin position="125"/>
        <end position="265"/>
    </location>
</feature>
<protein>
    <submittedName>
        <fullName evidence="2">Uncharacterized protein</fullName>
    </submittedName>
</protein>
<organism evidence="2 3">
    <name type="scientific">Adineta steineri</name>
    <dbReference type="NCBI Taxonomy" id="433720"/>
    <lineage>
        <taxon>Eukaryota</taxon>
        <taxon>Metazoa</taxon>
        <taxon>Spiralia</taxon>
        <taxon>Gnathifera</taxon>
        <taxon>Rotifera</taxon>
        <taxon>Eurotatoria</taxon>
        <taxon>Bdelloidea</taxon>
        <taxon>Adinetida</taxon>
        <taxon>Adinetidae</taxon>
        <taxon>Adineta</taxon>
    </lineage>
</organism>
<evidence type="ECO:0000256" key="1">
    <source>
        <dbReference type="SAM" id="MobiDB-lite"/>
    </source>
</evidence>
<feature type="compositionally biased region" description="Low complexity" evidence="1">
    <location>
        <begin position="539"/>
        <end position="550"/>
    </location>
</feature>
<evidence type="ECO:0000313" key="2">
    <source>
        <dbReference type="EMBL" id="CAF1053663.1"/>
    </source>
</evidence>
<comment type="caution">
    <text evidence="2">The sequence shown here is derived from an EMBL/GenBank/DDBJ whole genome shotgun (WGS) entry which is preliminary data.</text>
</comment>
<feature type="compositionally biased region" description="Low complexity" evidence="1">
    <location>
        <begin position="561"/>
        <end position="581"/>
    </location>
</feature>
<dbReference type="Proteomes" id="UP000663891">
    <property type="component" value="Unassembled WGS sequence"/>
</dbReference>
<sequence length="598" mass="67197">MHRSSDLTDEPSRFKQFAWEQWENQPFAVLFRPGTYGFDRFVVKRYVEQVLAQSDRWKQLSPYFSNAHPPLRTYTLTSYEVELMQKILDFHLNDTLHMRITSGNDQLIEYEDLLDFIRRVQESARSNLSSSSNVRPTTGKKTGAPSIPSIHTSYVLPPSAKSLMPSVPQPTTAATTTTTTKTSPVKPILAKPPTLPTNSTSSSQTTKSSNSTTSNNGHTTSQSSNDSLSRFGSNVQVKPNLISPPGVTSTYPTPPPSSNQPSLSIPPELCPTSLYNAKVDGSGWVQINNVFLPFIIKNRQRLIPYQVLVSCKILDADELRPTLTHATLADITLMNRMIRDCKINNEEILENAPLINVYHVLVGTKNLVYVKILPKDNPTSKINRQYKTVLALRGGSLYITYRTVPFVCSSNHSYIPLNDVLSIYPYLQSQLKPLARVPRTHELDFLQLVQMYYDEKELPSDTLLIDMEDLNQTQIIPSKNMTLLEHHTREKSKLEQQITLLNNSSSSSSSTTTTTSANANKRKSQDTHENKQTQQKVKSSTNYSSQSGSSAPAFIRPPTGYYPAQQPPSSSSSSYAPQYQQNHWLSSNYGQRGRTHWQ</sequence>
<feature type="compositionally biased region" description="Low complexity" evidence="1">
    <location>
        <begin position="165"/>
        <end position="187"/>
    </location>
</feature>
<dbReference type="AlphaFoldDB" id="A0A814KLM6"/>
<dbReference type="OrthoDB" id="10019805at2759"/>
<feature type="compositionally biased region" description="Low complexity" evidence="1">
    <location>
        <begin position="504"/>
        <end position="516"/>
    </location>
</feature>
<dbReference type="EMBL" id="CAJNON010000162">
    <property type="protein sequence ID" value="CAF1053663.1"/>
    <property type="molecule type" value="Genomic_DNA"/>
</dbReference>
<accession>A0A814KLM6</accession>